<sequence>CSISDSRSGAPAPAVGVSNPLTPTGLVTNATILTGLTGMVGVSIDDIDFIYFAFTLSNIYYTNKYYLVNSTTLTFISEVTSTSSVTSLSWSQGSEYVYGRSGSNVIALKTEDCSSATSCSECVSLGDPLCGWCLIENKCSRRPFCQDNNETGRYLTQGENNDCFDTVSINPSTYVIDREQQPHQIDLTFSPAPPPPTLSGEGYFCIFNGIMSPLELSMGTNTGSCSVQDIVSQVTGIQLDTTFSIYSNRTNVNFYTRPSNYTFYNCPTALKCSSCLQSETCGWCHLDFTCTGQNSSCTTGEWFN</sequence>
<dbReference type="STRING" id="400682.A0A1X7SMY6"/>
<dbReference type="AlphaFoldDB" id="A0A1X7SMY6"/>
<organism evidence="5">
    <name type="scientific">Amphimedon queenslandica</name>
    <name type="common">Sponge</name>
    <dbReference type="NCBI Taxonomy" id="400682"/>
    <lineage>
        <taxon>Eukaryota</taxon>
        <taxon>Metazoa</taxon>
        <taxon>Porifera</taxon>
        <taxon>Demospongiae</taxon>
        <taxon>Heteroscleromorpha</taxon>
        <taxon>Haplosclerida</taxon>
        <taxon>Niphatidae</taxon>
        <taxon>Amphimedon</taxon>
    </lineage>
</organism>
<keyword evidence="2" id="KW-0472">Membrane</keyword>
<comment type="subcellular location">
    <subcellularLocation>
        <location evidence="1">Membrane</location>
    </subcellularLocation>
</comment>
<evidence type="ECO:0000313" key="5">
    <source>
        <dbReference type="EnsemblMetazoa" id="Aqu2.1.03449_001"/>
    </source>
</evidence>
<dbReference type="PANTHER" id="PTHR22625">
    <property type="entry name" value="PLEXIN"/>
    <property type="match status" value="1"/>
</dbReference>
<evidence type="ECO:0000256" key="1">
    <source>
        <dbReference type="ARBA" id="ARBA00004370"/>
    </source>
</evidence>
<dbReference type="Gene3D" id="2.60.40.10">
    <property type="entry name" value="Immunoglobulins"/>
    <property type="match status" value="1"/>
</dbReference>
<evidence type="ECO:0000259" key="4">
    <source>
        <dbReference type="SMART" id="SM00423"/>
    </source>
</evidence>
<dbReference type="InterPro" id="IPR002165">
    <property type="entry name" value="Plexin_repeat"/>
</dbReference>
<proteinExistence type="predicted"/>
<accession>A0A1X7SMY6</accession>
<name>A0A1X7SMY6_AMPQE</name>
<dbReference type="SMART" id="SM00423">
    <property type="entry name" value="PSI"/>
    <property type="match status" value="2"/>
</dbReference>
<dbReference type="GO" id="GO:0030334">
    <property type="term" value="P:regulation of cell migration"/>
    <property type="evidence" value="ECO:0007669"/>
    <property type="project" value="TreeGrafter"/>
</dbReference>
<dbReference type="SUPFAM" id="SSF103575">
    <property type="entry name" value="Plexin repeat"/>
    <property type="match status" value="1"/>
</dbReference>
<dbReference type="GO" id="GO:0017154">
    <property type="term" value="F:semaphorin receptor activity"/>
    <property type="evidence" value="ECO:0007669"/>
    <property type="project" value="InterPro"/>
</dbReference>
<dbReference type="InParanoid" id="A0A1X7SMY6"/>
<keyword evidence="3" id="KW-0325">Glycoprotein</keyword>
<dbReference type="OrthoDB" id="125363at2759"/>
<dbReference type="GO" id="GO:0002116">
    <property type="term" value="C:semaphorin receptor complex"/>
    <property type="evidence" value="ECO:0007669"/>
    <property type="project" value="TreeGrafter"/>
</dbReference>
<dbReference type="Pfam" id="PF01437">
    <property type="entry name" value="PSI"/>
    <property type="match status" value="1"/>
</dbReference>
<dbReference type="EnsemblMetazoa" id="Aqu2.1.03449_001">
    <property type="protein sequence ID" value="Aqu2.1.03449_001"/>
    <property type="gene ID" value="Aqu2.1.03449"/>
</dbReference>
<evidence type="ECO:0000256" key="2">
    <source>
        <dbReference type="ARBA" id="ARBA00023136"/>
    </source>
</evidence>
<dbReference type="InterPro" id="IPR031148">
    <property type="entry name" value="Plexin"/>
</dbReference>
<reference evidence="5" key="1">
    <citation type="submission" date="2017-05" db="UniProtKB">
        <authorList>
            <consortium name="EnsemblMetazoa"/>
        </authorList>
    </citation>
    <scope>IDENTIFICATION</scope>
</reference>
<feature type="domain" description="PSI" evidence="4">
    <location>
        <begin position="112"/>
        <end position="164"/>
    </location>
</feature>
<dbReference type="InterPro" id="IPR016201">
    <property type="entry name" value="PSI"/>
</dbReference>
<protein>
    <recommendedName>
        <fullName evidence="4">PSI domain-containing protein</fullName>
    </recommendedName>
</protein>
<dbReference type="GO" id="GO:0005886">
    <property type="term" value="C:plasma membrane"/>
    <property type="evidence" value="ECO:0007669"/>
    <property type="project" value="TreeGrafter"/>
</dbReference>
<evidence type="ECO:0000256" key="3">
    <source>
        <dbReference type="ARBA" id="ARBA00023180"/>
    </source>
</evidence>
<dbReference type="eggNOG" id="KOG3610">
    <property type="taxonomic scope" value="Eukaryota"/>
</dbReference>
<feature type="domain" description="PSI" evidence="4">
    <location>
        <begin position="265"/>
        <end position="298"/>
    </location>
</feature>
<dbReference type="InterPro" id="IPR013783">
    <property type="entry name" value="Ig-like_fold"/>
</dbReference>
<dbReference type="PANTHER" id="PTHR22625:SF70">
    <property type="entry name" value="PLEXIN A, ISOFORM A"/>
    <property type="match status" value="1"/>
</dbReference>